<accession>A0A2S7T2N3</accession>
<evidence type="ECO:0000256" key="2">
    <source>
        <dbReference type="ARBA" id="ARBA00022705"/>
    </source>
</evidence>
<dbReference type="SMART" id="SM00481">
    <property type="entry name" value="POLIIIAc"/>
    <property type="match status" value="1"/>
</dbReference>
<dbReference type="SUPFAM" id="SSF81301">
    <property type="entry name" value="Nucleotidyltransferase"/>
    <property type="match status" value="1"/>
</dbReference>
<evidence type="ECO:0000259" key="5">
    <source>
        <dbReference type="SMART" id="SM00483"/>
    </source>
</evidence>
<dbReference type="GO" id="GO:0005829">
    <property type="term" value="C:cytosol"/>
    <property type="evidence" value="ECO:0007669"/>
    <property type="project" value="TreeGrafter"/>
</dbReference>
<evidence type="ECO:0000313" key="7">
    <source>
        <dbReference type="Proteomes" id="UP000239872"/>
    </source>
</evidence>
<dbReference type="InterPro" id="IPR010996">
    <property type="entry name" value="HHH_MUS81"/>
</dbReference>
<protein>
    <submittedName>
        <fullName evidence="6">Histidinol-phosphatase</fullName>
    </submittedName>
</protein>
<dbReference type="InterPro" id="IPR004013">
    <property type="entry name" value="PHP_dom"/>
</dbReference>
<feature type="domain" description="Helix-hairpin-helix DNA-binding motif class 1" evidence="3">
    <location>
        <begin position="90"/>
        <end position="109"/>
    </location>
</feature>
<dbReference type="Gene3D" id="1.10.150.20">
    <property type="entry name" value="5' to 3' exonuclease, C-terminal subdomain"/>
    <property type="match status" value="1"/>
</dbReference>
<feature type="domain" description="Polymerase/histidinol phosphatase N-terminal" evidence="4">
    <location>
        <begin position="323"/>
        <end position="402"/>
    </location>
</feature>
<dbReference type="GO" id="GO:0008270">
    <property type="term" value="F:zinc ion binding"/>
    <property type="evidence" value="ECO:0007669"/>
    <property type="project" value="TreeGrafter"/>
</dbReference>
<dbReference type="InterPro" id="IPR027421">
    <property type="entry name" value="DNA_pol_lamdba_lyase_dom_sf"/>
</dbReference>
<dbReference type="PANTHER" id="PTHR36928">
    <property type="entry name" value="PHOSPHATASE YCDX-RELATED"/>
    <property type="match status" value="1"/>
</dbReference>
<dbReference type="GO" id="GO:0003677">
    <property type="term" value="F:DNA binding"/>
    <property type="evidence" value="ECO:0007669"/>
    <property type="project" value="InterPro"/>
</dbReference>
<sequence>MTNKQIADQFELLSKLMDLHGENSFKTKTYAVSAYNIDKLGVELSTLDEAELFNMKGIGESTGKKILELIHTGRMTVLEEIIANTPPGILDIMAIKGLGPKKISVIWKELGIESVGELEYACNENRLVALKGFGAKTQESILQSISYLKQNEGFFLWSDAVAVGEGIVAALRTNFPNNLFSVSGAARRQVEVLDAVDIITDLDKTILRKQFAESEDVLVEVIADDVLHITVTMRPKLAFRFVTKETFYSKLFTTTGSEAFIDGFIDGFNAKYKVPENVASEEEIFSMNGLQFIPPPMREEAGVLNKAAANALPTLITKADIRSIIHSHSNYSDGQNTIEEMAKAAIKDGFEYLVLSDHSQAAFYANGLTPERIAQQHAEIDAINAKLAPFKIFKSIEADILNDGSLDYSSSVLNTFDLVIASVHSNLKMNEEKAMTRVLKAIANPFTTILGHPTGRLLLSRKGYPLDHKVIIDACAEYNVVLEVNAHPRRLDLDWRWIEYAIEKGVLLSIDPDAHSINGYKDVYYGAMIGQKGGLTAKHNLSSFTLPQFEEFLVNVRKKKMGSVIV</sequence>
<evidence type="ECO:0000259" key="3">
    <source>
        <dbReference type="SMART" id="SM00278"/>
    </source>
</evidence>
<dbReference type="SUPFAM" id="SSF89550">
    <property type="entry name" value="PHP domain-like"/>
    <property type="match status" value="1"/>
</dbReference>
<organism evidence="6 7">
    <name type="scientific">Flavipsychrobacter stenotrophus</name>
    <dbReference type="NCBI Taxonomy" id="2077091"/>
    <lineage>
        <taxon>Bacteria</taxon>
        <taxon>Pseudomonadati</taxon>
        <taxon>Bacteroidota</taxon>
        <taxon>Chitinophagia</taxon>
        <taxon>Chitinophagales</taxon>
        <taxon>Chitinophagaceae</taxon>
        <taxon>Flavipsychrobacter</taxon>
    </lineage>
</organism>
<dbReference type="SUPFAM" id="SSF47802">
    <property type="entry name" value="DNA polymerase beta, N-terminal domain-like"/>
    <property type="match status" value="1"/>
</dbReference>
<dbReference type="InterPro" id="IPR003141">
    <property type="entry name" value="Pol/His_phosphatase_N"/>
</dbReference>
<feature type="domain" description="Helix-hairpin-helix DNA-binding motif class 1" evidence="3">
    <location>
        <begin position="50"/>
        <end position="69"/>
    </location>
</feature>
<dbReference type="PANTHER" id="PTHR36928:SF1">
    <property type="entry name" value="PHOSPHATASE YCDX-RELATED"/>
    <property type="match status" value="1"/>
</dbReference>
<dbReference type="Gene3D" id="3.20.20.140">
    <property type="entry name" value="Metal-dependent hydrolases"/>
    <property type="match status" value="1"/>
</dbReference>
<proteinExistence type="predicted"/>
<feature type="domain" description="DNA-directed DNA polymerase X" evidence="5">
    <location>
        <begin position="1"/>
        <end position="299"/>
    </location>
</feature>
<reference evidence="6 7" key="1">
    <citation type="submission" date="2018-01" db="EMBL/GenBank/DDBJ databases">
        <title>A novel member of the phylum Bacteroidetes isolated from glacier ice.</title>
        <authorList>
            <person name="Liu Q."/>
            <person name="Xin Y.-H."/>
        </authorList>
    </citation>
    <scope>NUCLEOTIDE SEQUENCE [LARGE SCALE GENOMIC DNA]</scope>
    <source>
        <strain evidence="6 7">RB1R16</strain>
    </source>
</reference>
<dbReference type="Pfam" id="PF14716">
    <property type="entry name" value="HHH_8"/>
    <property type="match status" value="1"/>
</dbReference>
<dbReference type="InterPro" id="IPR003583">
    <property type="entry name" value="Hlx-hairpin-Hlx_DNA-bd_motif"/>
</dbReference>
<dbReference type="GO" id="GO:0003887">
    <property type="term" value="F:DNA-directed DNA polymerase activity"/>
    <property type="evidence" value="ECO:0007669"/>
    <property type="project" value="InterPro"/>
</dbReference>
<feature type="domain" description="Helix-hairpin-helix DNA-binding motif class 1" evidence="3">
    <location>
        <begin position="125"/>
        <end position="144"/>
    </location>
</feature>
<keyword evidence="7" id="KW-1185">Reference proteome</keyword>
<dbReference type="AlphaFoldDB" id="A0A2S7T2N3"/>
<dbReference type="InterPro" id="IPR002054">
    <property type="entry name" value="DNA-dir_DNA_pol_X"/>
</dbReference>
<dbReference type="OrthoDB" id="9808747at2"/>
<evidence type="ECO:0000259" key="4">
    <source>
        <dbReference type="SMART" id="SM00481"/>
    </source>
</evidence>
<dbReference type="PIRSF" id="PIRSF005047">
    <property type="entry name" value="UCP005047_YshC"/>
    <property type="match status" value="1"/>
</dbReference>
<dbReference type="SMART" id="SM00278">
    <property type="entry name" value="HhH1"/>
    <property type="match status" value="3"/>
</dbReference>
<keyword evidence="2" id="KW-0235">DNA replication</keyword>
<dbReference type="GO" id="GO:0042578">
    <property type="term" value="F:phosphoric ester hydrolase activity"/>
    <property type="evidence" value="ECO:0007669"/>
    <property type="project" value="TreeGrafter"/>
</dbReference>
<dbReference type="InterPro" id="IPR043519">
    <property type="entry name" value="NT_sf"/>
</dbReference>
<evidence type="ECO:0000256" key="1">
    <source>
        <dbReference type="ARBA" id="ARBA00022634"/>
    </source>
</evidence>
<comment type="caution">
    <text evidence="6">The sequence shown here is derived from an EMBL/GenBank/DDBJ whole genome shotgun (WGS) entry which is preliminary data.</text>
</comment>
<evidence type="ECO:0000313" key="6">
    <source>
        <dbReference type="EMBL" id="PQJ13055.1"/>
    </source>
</evidence>
<dbReference type="CDD" id="cd07436">
    <property type="entry name" value="PHP_PolX"/>
    <property type="match status" value="1"/>
</dbReference>
<dbReference type="SMART" id="SM00483">
    <property type="entry name" value="POLXc"/>
    <property type="match status" value="1"/>
</dbReference>
<dbReference type="RefSeq" id="WP_105037939.1">
    <property type="nucleotide sequence ID" value="NZ_PPSL01000001.1"/>
</dbReference>
<dbReference type="InterPro" id="IPR016195">
    <property type="entry name" value="Pol/histidinol_Pase-like"/>
</dbReference>
<dbReference type="GO" id="GO:0006281">
    <property type="term" value="P:DNA repair"/>
    <property type="evidence" value="ECO:0007669"/>
    <property type="project" value="InterPro"/>
</dbReference>
<gene>
    <name evidence="6" type="ORF">CJD36_004745</name>
</gene>
<dbReference type="Pfam" id="PF02811">
    <property type="entry name" value="PHP"/>
    <property type="match status" value="1"/>
</dbReference>
<dbReference type="EMBL" id="PPSL01000001">
    <property type="protein sequence ID" value="PQJ13055.1"/>
    <property type="molecule type" value="Genomic_DNA"/>
</dbReference>
<dbReference type="InterPro" id="IPR022311">
    <property type="entry name" value="PolX-like"/>
</dbReference>
<dbReference type="InterPro" id="IPR050243">
    <property type="entry name" value="PHP_phosphatase"/>
</dbReference>
<dbReference type="Pfam" id="PF14520">
    <property type="entry name" value="HHH_5"/>
    <property type="match status" value="1"/>
</dbReference>
<dbReference type="Proteomes" id="UP000239872">
    <property type="component" value="Unassembled WGS sequence"/>
</dbReference>
<name>A0A2S7T2N3_9BACT</name>
<dbReference type="Gene3D" id="1.10.150.110">
    <property type="entry name" value="DNA polymerase beta, N-terminal domain-like"/>
    <property type="match status" value="1"/>
</dbReference>
<dbReference type="InterPro" id="IPR047967">
    <property type="entry name" value="PolX_PHP"/>
</dbReference>
<keyword evidence="1" id="KW-0237">DNA synthesis</keyword>